<accession>A0A2A4HWH1</accession>
<dbReference type="AlphaFoldDB" id="A0A2A4HWH1"/>
<evidence type="ECO:0000259" key="1">
    <source>
        <dbReference type="PROSITE" id="PS01124"/>
    </source>
</evidence>
<dbReference type="PROSITE" id="PS01124">
    <property type="entry name" value="HTH_ARAC_FAMILY_2"/>
    <property type="match status" value="1"/>
</dbReference>
<dbReference type="Pfam" id="PF12833">
    <property type="entry name" value="HTH_18"/>
    <property type="match status" value="1"/>
</dbReference>
<dbReference type="GO" id="GO:0043565">
    <property type="term" value="F:sequence-specific DNA binding"/>
    <property type="evidence" value="ECO:0007669"/>
    <property type="project" value="InterPro"/>
</dbReference>
<evidence type="ECO:0000313" key="2">
    <source>
        <dbReference type="EMBL" id="PCG08239.1"/>
    </source>
</evidence>
<name>A0A2A4HWH1_9SPHN</name>
<proteinExistence type="predicted"/>
<dbReference type="RefSeq" id="WP_096613373.1">
    <property type="nucleotide sequence ID" value="NZ_NWVD01000007.1"/>
</dbReference>
<dbReference type="EMBL" id="NWVD01000007">
    <property type="protein sequence ID" value="PCG08239.1"/>
    <property type="molecule type" value="Genomic_DNA"/>
</dbReference>
<keyword evidence="3" id="KW-1185">Reference proteome</keyword>
<dbReference type="SMART" id="SM00342">
    <property type="entry name" value="HTH_ARAC"/>
    <property type="match status" value="1"/>
</dbReference>
<dbReference type="InterPro" id="IPR018060">
    <property type="entry name" value="HTH_AraC"/>
</dbReference>
<gene>
    <name evidence="2" type="ORF">COA17_14355</name>
</gene>
<reference evidence="2 3" key="1">
    <citation type="submission" date="2017-09" db="EMBL/GenBank/DDBJ databases">
        <title>Sphingomonas ginsenosidimutans KACC 14949, whole genome shotgun sequence.</title>
        <authorList>
            <person name="Feng G."/>
            <person name="Zhu H."/>
        </authorList>
    </citation>
    <scope>NUCLEOTIDE SEQUENCE [LARGE SCALE GENOMIC DNA]</scope>
    <source>
        <strain evidence="2 3">KACC 14949</strain>
    </source>
</reference>
<dbReference type="GO" id="GO:0003700">
    <property type="term" value="F:DNA-binding transcription factor activity"/>
    <property type="evidence" value="ECO:0007669"/>
    <property type="project" value="InterPro"/>
</dbReference>
<dbReference type="Proteomes" id="UP000218784">
    <property type="component" value="Unassembled WGS sequence"/>
</dbReference>
<dbReference type="Gene3D" id="1.10.10.60">
    <property type="entry name" value="Homeodomain-like"/>
    <property type="match status" value="1"/>
</dbReference>
<evidence type="ECO:0000313" key="3">
    <source>
        <dbReference type="Proteomes" id="UP000218784"/>
    </source>
</evidence>
<organism evidence="2 3">
    <name type="scientific">Sphingomonas ginsenosidimutans</name>
    <dbReference type="NCBI Taxonomy" id="862134"/>
    <lineage>
        <taxon>Bacteria</taxon>
        <taxon>Pseudomonadati</taxon>
        <taxon>Pseudomonadota</taxon>
        <taxon>Alphaproteobacteria</taxon>
        <taxon>Sphingomonadales</taxon>
        <taxon>Sphingomonadaceae</taxon>
        <taxon>Sphingomonas</taxon>
    </lineage>
</organism>
<sequence length="325" mass="35991">MIESGSLVPGVRVERFGLPDHTAARFEMPAPALRGLVGSYHVFDSKKEWRDGVKPWLLPSWPAIRFILAPDAIALTIGSRRYDPMPVAALYGNASRAMQMTTHGGVTIGVDLTPLGWSRLFDARANDYRDRVVPLDTLLPAGWVACALDRLRASDRSTQVKAILDDLLLAIVRPPGRDDDQIVALQRLIASEETRDLTSAAASLGMSPAALRRLSTRYFGFPPKTLLIRTRFVRSLVRMMLAGGGANYAAMAPTYFDASHFLRDADRFLGMTPRRFLQQDHRYLIACLNGLAEVRRAAAEQRDAAIARPRLVASQSRSVEKLVRP</sequence>
<comment type="caution">
    <text evidence="2">The sequence shown here is derived from an EMBL/GenBank/DDBJ whole genome shotgun (WGS) entry which is preliminary data.</text>
</comment>
<protein>
    <recommendedName>
        <fullName evidence="1">HTH araC/xylS-type domain-containing protein</fullName>
    </recommendedName>
</protein>
<feature type="domain" description="HTH araC/xylS-type" evidence="1">
    <location>
        <begin position="180"/>
        <end position="279"/>
    </location>
</feature>